<evidence type="ECO:0000256" key="2">
    <source>
        <dbReference type="ARBA" id="ARBA00022692"/>
    </source>
</evidence>
<dbReference type="SUPFAM" id="SSF103473">
    <property type="entry name" value="MFS general substrate transporter"/>
    <property type="match status" value="1"/>
</dbReference>
<feature type="compositionally biased region" description="Basic and acidic residues" evidence="5">
    <location>
        <begin position="63"/>
        <end position="73"/>
    </location>
</feature>
<dbReference type="AlphaFoldDB" id="A0A6A5R8Q7"/>
<evidence type="ECO:0000256" key="4">
    <source>
        <dbReference type="ARBA" id="ARBA00023136"/>
    </source>
</evidence>
<feature type="transmembrane region" description="Helical" evidence="6">
    <location>
        <begin position="194"/>
        <end position="215"/>
    </location>
</feature>
<keyword evidence="3 6" id="KW-1133">Transmembrane helix</keyword>
<dbReference type="InterPro" id="IPR020846">
    <property type="entry name" value="MFS_dom"/>
</dbReference>
<feature type="transmembrane region" description="Helical" evidence="6">
    <location>
        <begin position="258"/>
        <end position="275"/>
    </location>
</feature>
<proteinExistence type="predicted"/>
<dbReference type="InterPro" id="IPR011701">
    <property type="entry name" value="MFS"/>
</dbReference>
<dbReference type="Proteomes" id="UP000800082">
    <property type="component" value="Unassembled WGS sequence"/>
</dbReference>
<gene>
    <name evidence="8" type="ORF">M421DRAFT_10723</name>
</gene>
<dbReference type="Gene3D" id="1.20.1250.20">
    <property type="entry name" value="MFS general substrate transporter like domains"/>
    <property type="match status" value="1"/>
</dbReference>
<feature type="domain" description="Major facilitator superfamily (MFS) profile" evidence="7">
    <location>
        <begin position="99"/>
        <end position="543"/>
    </location>
</feature>
<dbReference type="PROSITE" id="PS50850">
    <property type="entry name" value="MFS"/>
    <property type="match status" value="1"/>
</dbReference>
<dbReference type="PANTHER" id="PTHR23502">
    <property type="entry name" value="MAJOR FACILITATOR SUPERFAMILY"/>
    <property type="match status" value="1"/>
</dbReference>
<keyword evidence="2 6" id="KW-0812">Transmembrane</keyword>
<feature type="transmembrane region" description="Helical" evidence="6">
    <location>
        <begin position="470"/>
        <end position="491"/>
    </location>
</feature>
<dbReference type="GeneID" id="54344795"/>
<evidence type="ECO:0000259" key="7">
    <source>
        <dbReference type="PROSITE" id="PS50850"/>
    </source>
</evidence>
<keyword evidence="9" id="KW-1185">Reference proteome</keyword>
<evidence type="ECO:0000256" key="5">
    <source>
        <dbReference type="SAM" id="MobiDB-lite"/>
    </source>
</evidence>
<dbReference type="EMBL" id="ML979047">
    <property type="protein sequence ID" value="KAF1922217.1"/>
    <property type="molecule type" value="Genomic_DNA"/>
</dbReference>
<dbReference type="GO" id="GO:0005886">
    <property type="term" value="C:plasma membrane"/>
    <property type="evidence" value="ECO:0007669"/>
    <property type="project" value="TreeGrafter"/>
</dbReference>
<evidence type="ECO:0000256" key="3">
    <source>
        <dbReference type="ARBA" id="ARBA00022989"/>
    </source>
</evidence>
<dbReference type="GO" id="GO:0022857">
    <property type="term" value="F:transmembrane transporter activity"/>
    <property type="evidence" value="ECO:0007669"/>
    <property type="project" value="InterPro"/>
</dbReference>
<feature type="transmembrane region" description="Helical" evidence="6">
    <location>
        <begin position="222"/>
        <end position="246"/>
    </location>
</feature>
<dbReference type="Pfam" id="PF07690">
    <property type="entry name" value="MFS_1"/>
    <property type="match status" value="1"/>
</dbReference>
<comment type="subcellular location">
    <subcellularLocation>
        <location evidence="1">Membrane</location>
        <topology evidence="1">Multi-pass membrane protein</topology>
    </subcellularLocation>
</comment>
<feature type="region of interest" description="Disordered" evidence="5">
    <location>
        <begin position="15"/>
        <end position="73"/>
    </location>
</feature>
<dbReference type="RefSeq" id="XP_033442471.1">
    <property type="nucleotide sequence ID" value="XM_033587149.1"/>
</dbReference>
<organism evidence="8 9">
    <name type="scientific">Didymella exigua CBS 183.55</name>
    <dbReference type="NCBI Taxonomy" id="1150837"/>
    <lineage>
        <taxon>Eukaryota</taxon>
        <taxon>Fungi</taxon>
        <taxon>Dikarya</taxon>
        <taxon>Ascomycota</taxon>
        <taxon>Pezizomycotina</taxon>
        <taxon>Dothideomycetes</taxon>
        <taxon>Pleosporomycetidae</taxon>
        <taxon>Pleosporales</taxon>
        <taxon>Pleosporineae</taxon>
        <taxon>Didymellaceae</taxon>
        <taxon>Didymella</taxon>
    </lineage>
</organism>
<feature type="transmembrane region" description="Helical" evidence="6">
    <location>
        <begin position="140"/>
        <end position="157"/>
    </location>
</feature>
<feature type="transmembrane region" description="Helical" evidence="6">
    <location>
        <begin position="330"/>
        <end position="351"/>
    </location>
</feature>
<feature type="compositionally biased region" description="Polar residues" evidence="5">
    <location>
        <begin position="20"/>
        <end position="46"/>
    </location>
</feature>
<dbReference type="InterPro" id="IPR036259">
    <property type="entry name" value="MFS_trans_sf"/>
</dbReference>
<feature type="transmembrane region" description="Helical" evidence="6">
    <location>
        <begin position="503"/>
        <end position="523"/>
    </location>
</feature>
<dbReference type="PANTHER" id="PTHR23502:SF188">
    <property type="entry name" value="MAJOR FACILITATOR SUPERFAMILY (MFS) PROFILE DOMAIN-CONTAINING PROTEIN"/>
    <property type="match status" value="1"/>
</dbReference>
<feature type="transmembrane region" description="Helical" evidence="6">
    <location>
        <begin position="164"/>
        <end position="182"/>
    </location>
</feature>
<sequence>MWSYVQYKQIGRAVEHEWRQQQSSRSAHNTETSRNGDFIGSQQSDATLRENDPKRHASQQSGKKAEGKQHEDRKVIVDLQSNTDPIDPHNWSLLERARTMAILSMLVFTQAWAGACDSLVNGKASAWYHVSPVAEDLSTAMYLFGIGSGCLFVGPLSQTLGRNPVYLGFTLVYLFFILGTALAKNYASQAVCRYLAGLASSAALGINGASVGDMFRPVERALWFPIIAWVNVVPPVLAPIVGGWVAEHDNLSWHWIDWITFFISAFAFVVAFFFLPETYLPTLLDYKATHLRRVSGSLKYVTKHKQNSNFLTMIKQVLPLSVKFSTTEPAVLSLGGFLVLLYIILFTFLSGFEYIFKRRYNLNDLEEGACFASIALGATAFSLTSPALYSWTRHYTGYADHASVTPEFRLWPAMISSPLLPISLFWLGWTDYSWISIYSGLGACFCFGIVLNAMYVSSYEYIIDSYGEKASIALASVTMMRYLIAGGMVMAARPMYEAIGVHWTMTLLGCVAVALVPAPYVLFKYGKSLREKSPFAIQDVSKS</sequence>
<evidence type="ECO:0000313" key="9">
    <source>
        <dbReference type="Proteomes" id="UP000800082"/>
    </source>
</evidence>
<evidence type="ECO:0000256" key="6">
    <source>
        <dbReference type="SAM" id="Phobius"/>
    </source>
</evidence>
<dbReference type="OrthoDB" id="3936150at2759"/>
<reference evidence="8" key="1">
    <citation type="journal article" date="2020" name="Stud. Mycol.">
        <title>101 Dothideomycetes genomes: a test case for predicting lifestyles and emergence of pathogens.</title>
        <authorList>
            <person name="Haridas S."/>
            <person name="Albert R."/>
            <person name="Binder M."/>
            <person name="Bloem J."/>
            <person name="Labutti K."/>
            <person name="Salamov A."/>
            <person name="Andreopoulos B."/>
            <person name="Baker S."/>
            <person name="Barry K."/>
            <person name="Bills G."/>
            <person name="Bluhm B."/>
            <person name="Cannon C."/>
            <person name="Castanera R."/>
            <person name="Culley D."/>
            <person name="Daum C."/>
            <person name="Ezra D."/>
            <person name="Gonzalez J."/>
            <person name="Henrissat B."/>
            <person name="Kuo A."/>
            <person name="Liang C."/>
            <person name="Lipzen A."/>
            <person name="Lutzoni F."/>
            <person name="Magnuson J."/>
            <person name="Mondo S."/>
            <person name="Nolan M."/>
            <person name="Ohm R."/>
            <person name="Pangilinan J."/>
            <person name="Park H.-J."/>
            <person name="Ramirez L."/>
            <person name="Alfaro M."/>
            <person name="Sun H."/>
            <person name="Tritt A."/>
            <person name="Yoshinaga Y."/>
            <person name="Zwiers L.-H."/>
            <person name="Turgeon B."/>
            <person name="Goodwin S."/>
            <person name="Spatafora J."/>
            <person name="Crous P."/>
            <person name="Grigoriev I."/>
        </authorList>
    </citation>
    <scope>NUCLEOTIDE SEQUENCE</scope>
    <source>
        <strain evidence="8">CBS 183.55</strain>
    </source>
</reference>
<feature type="transmembrane region" description="Helical" evidence="6">
    <location>
        <begin position="371"/>
        <end position="389"/>
    </location>
</feature>
<accession>A0A6A5R8Q7</accession>
<evidence type="ECO:0000256" key="1">
    <source>
        <dbReference type="ARBA" id="ARBA00004141"/>
    </source>
</evidence>
<name>A0A6A5R8Q7_9PLEO</name>
<protein>
    <submittedName>
        <fullName evidence="8">MFS general substrate transporter</fullName>
    </submittedName>
</protein>
<keyword evidence="4 6" id="KW-0472">Membrane</keyword>
<evidence type="ECO:0000313" key="8">
    <source>
        <dbReference type="EMBL" id="KAF1922217.1"/>
    </source>
</evidence>
<feature type="transmembrane region" description="Helical" evidence="6">
    <location>
        <begin position="435"/>
        <end position="458"/>
    </location>
</feature>